<reference evidence="3" key="1">
    <citation type="submission" date="2022-11" db="UniProtKB">
        <authorList>
            <consortium name="WormBaseParasite"/>
        </authorList>
    </citation>
    <scope>IDENTIFICATION</scope>
</reference>
<feature type="compositionally biased region" description="Basic and acidic residues" evidence="1">
    <location>
        <begin position="75"/>
        <end position="84"/>
    </location>
</feature>
<feature type="region of interest" description="Disordered" evidence="1">
    <location>
        <begin position="1"/>
        <end position="29"/>
    </location>
</feature>
<proteinExistence type="predicted"/>
<dbReference type="Proteomes" id="UP000887540">
    <property type="component" value="Unplaced"/>
</dbReference>
<dbReference type="AlphaFoldDB" id="A0A914D3W4"/>
<evidence type="ECO:0000313" key="2">
    <source>
        <dbReference type="Proteomes" id="UP000887540"/>
    </source>
</evidence>
<sequence length="133" mass="14935">MFESASRHEDTNSGSDGEDANATTQRRHASWTYFNITKTSYTCNIKKCGKSFNIKEGKFASSTIALRHLKDKHSNEFKEVEAGEKRKKSEAKANTPKRRDEQGAEERLALHGQPTITEALGLSMAPYKNDNPK</sequence>
<feature type="compositionally biased region" description="Basic and acidic residues" evidence="1">
    <location>
        <begin position="1"/>
        <end position="11"/>
    </location>
</feature>
<dbReference type="WBParaSite" id="ACRNAN_scaffold17749.g11697.t1">
    <property type="protein sequence ID" value="ACRNAN_scaffold17749.g11697.t1"/>
    <property type="gene ID" value="ACRNAN_scaffold17749.g11697"/>
</dbReference>
<accession>A0A914D3W4</accession>
<feature type="region of interest" description="Disordered" evidence="1">
    <location>
        <begin position="75"/>
        <end position="114"/>
    </location>
</feature>
<feature type="compositionally biased region" description="Basic and acidic residues" evidence="1">
    <location>
        <begin position="97"/>
        <end position="109"/>
    </location>
</feature>
<keyword evidence="2" id="KW-1185">Reference proteome</keyword>
<evidence type="ECO:0000256" key="1">
    <source>
        <dbReference type="SAM" id="MobiDB-lite"/>
    </source>
</evidence>
<protein>
    <submittedName>
        <fullName evidence="3">BED-type domain-containing protein</fullName>
    </submittedName>
</protein>
<organism evidence="2 3">
    <name type="scientific">Acrobeloides nanus</name>
    <dbReference type="NCBI Taxonomy" id="290746"/>
    <lineage>
        <taxon>Eukaryota</taxon>
        <taxon>Metazoa</taxon>
        <taxon>Ecdysozoa</taxon>
        <taxon>Nematoda</taxon>
        <taxon>Chromadorea</taxon>
        <taxon>Rhabditida</taxon>
        <taxon>Tylenchina</taxon>
        <taxon>Cephalobomorpha</taxon>
        <taxon>Cephaloboidea</taxon>
        <taxon>Cephalobidae</taxon>
        <taxon>Acrobeloides</taxon>
    </lineage>
</organism>
<name>A0A914D3W4_9BILA</name>
<evidence type="ECO:0000313" key="3">
    <source>
        <dbReference type="WBParaSite" id="ACRNAN_scaffold17749.g11697.t1"/>
    </source>
</evidence>